<dbReference type="AlphaFoldDB" id="A0A1G2DBG9"/>
<organism evidence="1 2">
    <name type="scientific">Candidatus Lloydbacteria bacterium RIFCSPHIGHO2_02_FULL_50_13</name>
    <dbReference type="NCBI Taxonomy" id="1798661"/>
    <lineage>
        <taxon>Bacteria</taxon>
        <taxon>Candidatus Lloydiibacteriota</taxon>
    </lineage>
</organism>
<evidence type="ECO:0000313" key="1">
    <source>
        <dbReference type="EMBL" id="OGZ10812.1"/>
    </source>
</evidence>
<dbReference type="EMBL" id="MHLL01000002">
    <property type="protein sequence ID" value="OGZ10812.1"/>
    <property type="molecule type" value="Genomic_DNA"/>
</dbReference>
<protein>
    <submittedName>
        <fullName evidence="1">Uncharacterized protein</fullName>
    </submittedName>
</protein>
<evidence type="ECO:0000313" key="2">
    <source>
        <dbReference type="Proteomes" id="UP000177996"/>
    </source>
</evidence>
<comment type="caution">
    <text evidence="1">The sequence shown here is derived from an EMBL/GenBank/DDBJ whole genome shotgun (WGS) entry which is preliminary data.</text>
</comment>
<gene>
    <name evidence="1" type="ORF">A3D65_04515</name>
</gene>
<accession>A0A1G2DBG9</accession>
<sequence length="92" mass="10302">MYCGDIPFEIAYKHKTGFLSHCWNKLNGEVVDLTRAQFSPEFPHGDLVAGRLGAIKKISKEVLLTDSLLAQNYMAFSRLLSPLLAKTRGHKP</sequence>
<dbReference type="Proteomes" id="UP000177996">
    <property type="component" value="Unassembled WGS sequence"/>
</dbReference>
<proteinExistence type="predicted"/>
<name>A0A1G2DBG9_9BACT</name>
<reference evidence="1 2" key="1">
    <citation type="journal article" date="2016" name="Nat. Commun.">
        <title>Thousands of microbial genomes shed light on interconnected biogeochemical processes in an aquifer system.</title>
        <authorList>
            <person name="Anantharaman K."/>
            <person name="Brown C.T."/>
            <person name="Hug L.A."/>
            <person name="Sharon I."/>
            <person name="Castelle C.J."/>
            <person name="Probst A.J."/>
            <person name="Thomas B.C."/>
            <person name="Singh A."/>
            <person name="Wilkins M.J."/>
            <person name="Karaoz U."/>
            <person name="Brodie E.L."/>
            <person name="Williams K.H."/>
            <person name="Hubbard S.S."/>
            <person name="Banfield J.F."/>
        </authorList>
    </citation>
    <scope>NUCLEOTIDE SEQUENCE [LARGE SCALE GENOMIC DNA]</scope>
</reference>